<organism evidence="2 3">
    <name type="scientific">Musa troglodytarum</name>
    <name type="common">fe'i banana</name>
    <dbReference type="NCBI Taxonomy" id="320322"/>
    <lineage>
        <taxon>Eukaryota</taxon>
        <taxon>Viridiplantae</taxon>
        <taxon>Streptophyta</taxon>
        <taxon>Embryophyta</taxon>
        <taxon>Tracheophyta</taxon>
        <taxon>Spermatophyta</taxon>
        <taxon>Magnoliopsida</taxon>
        <taxon>Liliopsida</taxon>
        <taxon>Zingiberales</taxon>
        <taxon>Musaceae</taxon>
        <taxon>Musa</taxon>
    </lineage>
</organism>
<sequence length="71" mass="7769">MALERARAEDTPVPAPDMSSPRRSFANFSFIDSISAKGSSKRNDSMTVSDQARCRSAGPPKRRRPFLNPGS</sequence>
<keyword evidence="3" id="KW-1185">Reference proteome</keyword>
<dbReference type="Proteomes" id="UP001055439">
    <property type="component" value="Chromosome 3"/>
</dbReference>
<accession>A0A9E7JT95</accession>
<gene>
    <name evidence="2" type="ORF">MUK42_32236</name>
</gene>
<evidence type="ECO:0000256" key="1">
    <source>
        <dbReference type="SAM" id="MobiDB-lite"/>
    </source>
</evidence>
<name>A0A9E7JT95_9LILI</name>
<protein>
    <submittedName>
        <fullName evidence="2">Uncharacterized protein</fullName>
    </submittedName>
</protein>
<evidence type="ECO:0000313" key="3">
    <source>
        <dbReference type="Proteomes" id="UP001055439"/>
    </source>
</evidence>
<evidence type="ECO:0000313" key="2">
    <source>
        <dbReference type="EMBL" id="URD92730.1"/>
    </source>
</evidence>
<feature type="region of interest" description="Disordered" evidence="1">
    <location>
        <begin position="36"/>
        <end position="71"/>
    </location>
</feature>
<dbReference type="EMBL" id="CP097505">
    <property type="protein sequence ID" value="URD92730.1"/>
    <property type="molecule type" value="Genomic_DNA"/>
</dbReference>
<reference evidence="2" key="1">
    <citation type="submission" date="2022-05" db="EMBL/GenBank/DDBJ databases">
        <title>The Musa troglodytarum L. genome provides insights into the mechanism of non-climacteric behaviour and enrichment of carotenoids.</title>
        <authorList>
            <person name="Wang J."/>
        </authorList>
    </citation>
    <scope>NUCLEOTIDE SEQUENCE</scope>
    <source>
        <tissue evidence="2">Leaf</tissue>
    </source>
</reference>
<feature type="region of interest" description="Disordered" evidence="1">
    <location>
        <begin position="1"/>
        <end position="24"/>
    </location>
</feature>
<dbReference type="AlphaFoldDB" id="A0A9E7JT95"/>
<proteinExistence type="predicted"/>
<feature type="compositionally biased region" description="Basic and acidic residues" evidence="1">
    <location>
        <begin position="1"/>
        <end position="10"/>
    </location>
</feature>